<sequence>MDARCYVADVSNECWTSTSEDASTIDNDDSLCDNGVASVDTPSETDVEWPIITAIEHNIFSSITPIHCGYNAVDAFQEHVSQASTAGLMETVQLLKREFFLFEALYISANVTIQNLRFMFLYHLKNYRFTSEITDRIMEHNVIHPIINPLQKYSWYPRSIIEDLAGMDRSYMVTVMRDFIEGRHAFRKMIISAEKLIYHLRPLYAQAKFGQKAYFQMLNQPFMGYDRDFKRFLDVGHDLFYHSNAVILQKMDASAREDFFLDALTGTFFDQSYI</sequence>
<organism evidence="1 2">
    <name type="scientific">Rickenella mellea</name>
    <dbReference type="NCBI Taxonomy" id="50990"/>
    <lineage>
        <taxon>Eukaryota</taxon>
        <taxon>Fungi</taxon>
        <taxon>Dikarya</taxon>
        <taxon>Basidiomycota</taxon>
        <taxon>Agaricomycotina</taxon>
        <taxon>Agaricomycetes</taxon>
        <taxon>Hymenochaetales</taxon>
        <taxon>Rickenellaceae</taxon>
        <taxon>Rickenella</taxon>
    </lineage>
</organism>
<keyword evidence="2" id="KW-1185">Reference proteome</keyword>
<dbReference type="Proteomes" id="UP000294933">
    <property type="component" value="Unassembled WGS sequence"/>
</dbReference>
<protein>
    <submittedName>
        <fullName evidence="1">Uncharacterized protein</fullName>
    </submittedName>
</protein>
<reference evidence="1 2" key="1">
    <citation type="submission" date="2018-06" db="EMBL/GenBank/DDBJ databases">
        <title>A transcriptomic atlas of mushroom development highlights an independent origin of complex multicellularity.</title>
        <authorList>
            <consortium name="DOE Joint Genome Institute"/>
            <person name="Krizsan K."/>
            <person name="Almasi E."/>
            <person name="Merenyi Z."/>
            <person name="Sahu N."/>
            <person name="Viragh M."/>
            <person name="Koszo T."/>
            <person name="Mondo S."/>
            <person name="Kiss B."/>
            <person name="Balint B."/>
            <person name="Kues U."/>
            <person name="Barry K."/>
            <person name="Hegedus J.C."/>
            <person name="Henrissat B."/>
            <person name="Johnson J."/>
            <person name="Lipzen A."/>
            <person name="Ohm R."/>
            <person name="Nagy I."/>
            <person name="Pangilinan J."/>
            <person name="Yan J."/>
            <person name="Xiong Y."/>
            <person name="Grigoriev I.V."/>
            <person name="Hibbett D.S."/>
            <person name="Nagy L.G."/>
        </authorList>
    </citation>
    <scope>NUCLEOTIDE SEQUENCE [LARGE SCALE GENOMIC DNA]</scope>
    <source>
        <strain evidence="1 2">SZMC22713</strain>
    </source>
</reference>
<accession>A0A4Y7PL76</accession>
<proteinExistence type="predicted"/>
<gene>
    <name evidence="1" type="ORF">BD410DRAFT_844622</name>
</gene>
<name>A0A4Y7PL76_9AGAM</name>
<dbReference type="EMBL" id="ML170249">
    <property type="protein sequence ID" value="TDL16203.1"/>
    <property type="molecule type" value="Genomic_DNA"/>
</dbReference>
<dbReference type="AlphaFoldDB" id="A0A4Y7PL76"/>
<evidence type="ECO:0000313" key="2">
    <source>
        <dbReference type="Proteomes" id="UP000294933"/>
    </source>
</evidence>
<dbReference type="VEuPathDB" id="FungiDB:BD410DRAFT_844622"/>
<evidence type="ECO:0000313" key="1">
    <source>
        <dbReference type="EMBL" id="TDL16203.1"/>
    </source>
</evidence>